<reference evidence="2 3" key="1">
    <citation type="submission" date="2019-03" db="EMBL/GenBank/DDBJ databases">
        <authorList>
            <person name="Gaulin E."/>
            <person name="Dumas B."/>
        </authorList>
    </citation>
    <scope>NUCLEOTIDE SEQUENCE [LARGE SCALE GENOMIC DNA]</scope>
    <source>
        <strain evidence="2">CBS 568.67</strain>
    </source>
</reference>
<sequence>MTSDAKRAYECERKRRYRAKIRATRDLFVPSPAPMSCEDTHVAAAAARQYECERKRRYRADQRRQIELYQDQIVQLQEELSRRLSISQSSLPRTQSNLSLDDSSSLVTNRTLRMQVQRHADLLRRLQSWVYSAFQPPPSLTSALCGPSSPWLHSTLLADPMARRHGMLWLTDRVFHSAVAQHALDIHVEDILQLELLHDDSALWGMSTQTQSTYLASLDDVAHALWCVYNGPAAARETLNATTGDAHVTYTRIQNTRLGTHLMVLRRRYNLSRRVVLVHVYLRDDDCVPRTPQEIRPHGFGWCIAEKIASDITLVRHRTVQYAPETTAGPISLDRIAAMYGVAQAPTPPATLARIEHHACQEFTARHALFSKQLFEQIETNEKENELR</sequence>
<dbReference type="EMBL" id="VJMH01000222">
    <property type="protein sequence ID" value="KAF0717698.1"/>
    <property type="molecule type" value="Genomic_DNA"/>
</dbReference>
<reference evidence="1" key="2">
    <citation type="submission" date="2019-06" db="EMBL/GenBank/DDBJ databases">
        <title>Genomics analysis of Aphanomyces spp. identifies a new class of oomycete effector associated with host adaptation.</title>
        <authorList>
            <person name="Gaulin E."/>
        </authorList>
    </citation>
    <scope>NUCLEOTIDE SEQUENCE</scope>
    <source>
        <strain evidence="1">CBS 578.67</strain>
    </source>
</reference>
<proteinExistence type="predicted"/>
<organism evidence="2 3">
    <name type="scientific">Aphanomyces stellatus</name>
    <dbReference type="NCBI Taxonomy" id="120398"/>
    <lineage>
        <taxon>Eukaryota</taxon>
        <taxon>Sar</taxon>
        <taxon>Stramenopiles</taxon>
        <taxon>Oomycota</taxon>
        <taxon>Saprolegniomycetes</taxon>
        <taxon>Saprolegniales</taxon>
        <taxon>Verrucalvaceae</taxon>
        <taxon>Aphanomyces</taxon>
    </lineage>
</organism>
<evidence type="ECO:0000313" key="1">
    <source>
        <dbReference type="EMBL" id="KAF0717698.1"/>
    </source>
</evidence>
<dbReference type="EMBL" id="CAADRA010000222">
    <property type="protein sequence ID" value="VFT79350.1"/>
    <property type="molecule type" value="Genomic_DNA"/>
</dbReference>
<gene>
    <name evidence="2" type="primary">Aste57867_2147</name>
    <name evidence="1" type="ORF">As57867_002142</name>
    <name evidence="2" type="ORF">ASTE57867_2147</name>
</gene>
<accession>A0A485KC21</accession>
<dbReference type="Proteomes" id="UP000332933">
    <property type="component" value="Unassembled WGS sequence"/>
</dbReference>
<evidence type="ECO:0000313" key="2">
    <source>
        <dbReference type="EMBL" id="VFT79350.1"/>
    </source>
</evidence>
<dbReference type="AlphaFoldDB" id="A0A485KC21"/>
<evidence type="ECO:0000313" key="3">
    <source>
        <dbReference type="Proteomes" id="UP000332933"/>
    </source>
</evidence>
<name>A0A485KC21_9STRA</name>
<protein>
    <submittedName>
        <fullName evidence="2">Aste57867_2147 protein</fullName>
    </submittedName>
</protein>
<keyword evidence="3" id="KW-1185">Reference proteome</keyword>